<dbReference type="Proteomes" id="UP001168972">
    <property type="component" value="Unassembled WGS sequence"/>
</dbReference>
<reference evidence="2" key="2">
    <citation type="submission" date="2023-03" db="EMBL/GenBank/DDBJ databases">
        <authorList>
            <person name="Inwood S.N."/>
            <person name="Skelly J.G."/>
            <person name="Guhlin J."/>
            <person name="Harrop T.W.R."/>
            <person name="Goldson S.G."/>
            <person name="Dearden P.K."/>
        </authorList>
    </citation>
    <scope>NUCLEOTIDE SEQUENCE</scope>
    <source>
        <strain evidence="2">Lincoln</strain>
        <tissue evidence="2">Whole body</tissue>
    </source>
</reference>
<evidence type="ECO:0000313" key="3">
    <source>
        <dbReference type="Proteomes" id="UP001168972"/>
    </source>
</evidence>
<proteinExistence type="predicted"/>
<comment type="caution">
    <text evidence="2">The sequence shown here is derived from an EMBL/GenBank/DDBJ whole genome shotgun (WGS) entry which is preliminary data.</text>
</comment>
<sequence>MAARVTSAFYHFTLILHLFLLINYNYGERIGDNARTLYINEDKENLRYRRSVIIDRDNDDFVSERTSFLRKRRDVADNVSTTEATLQNKFKNAVSRCCLSN</sequence>
<name>A0AA39F5X7_MICHY</name>
<gene>
    <name evidence="2" type="ORF">PV327_007134</name>
</gene>
<evidence type="ECO:0000313" key="2">
    <source>
        <dbReference type="EMBL" id="KAK0163456.1"/>
    </source>
</evidence>
<dbReference type="AlphaFoldDB" id="A0AA39F5X7"/>
<feature type="transmembrane region" description="Helical" evidence="1">
    <location>
        <begin position="6"/>
        <end position="26"/>
    </location>
</feature>
<protein>
    <submittedName>
        <fullName evidence="2">Uncharacterized protein</fullName>
    </submittedName>
</protein>
<keyword evidence="3" id="KW-1185">Reference proteome</keyword>
<keyword evidence="1" id="KW-1133">Transmembrane helix</keyword>
<organism evidence="2 3">
    <name type="scientific">Microctonus hyperodae</name>
    <name type="common">Parasitoid wasp</name>
    <dbReference type="NCBI Taxonomy" id="165561"/>
    <lineage>
        <taxon>Eukaryota</taxon>
        <taxon>Metazoa</taxon>
        <taxon>Ecdysozoa</taxon>
        <taxon>Arthropoda</taxon>
        <taxon>Hexapoda</taxon>
        <taxon>Insecta</taxon>
        <taxon>Pterygota</taxon>
        <taxon>Neoptera</taxon>
        <taxon>Endopterygota</taxon>
        <taxon>Hymenoptera</taxon>
        <taxon>Apocrita</taxon>
        <taxon>Ichneumonoidea</taxon>
        <taxon>Braconidae</taxon>
        <taxon>Euphorinae</taxon>
        <taxon>Microctonus</taxon>
    </lineage>
</organism>
<dbReference type="EMBL" id="JAQQBR010001833">
    <property type="protein sequence ID" value="KAK0163456.1"/>
    <property type="molecule type" value="Genomic_DNA"/>
</dbReference>
<accession>A0AA39F5X7</accession>
<keyword evidence="1" id="KW-0812">Transmembrane</keyword>
<evidence type="ECO:0000256" key="1">
    <source>
        <dbReference type="SAM" id="Phobius"/>
    </source>
</evidence>
<reference evidence="2" key="1">
    <citation type="journal article" date="2023" name="bioRxiv">
        <title>Scaffold-level genome assemblies of two parasitoid biocontrol wasps reveal the parthenogenesis mechanism and an associated novel virus.</title>
        <authorList>
            <person name="Inwood S."/>
            <person name="Skelly J."/>
            <person name="Guhlin J."/>
            <person name="Harrop T."/>
            <person name="Goldson S."/>
            <person name="Dearden P."/>
        </authorList>
    </citation>
    <scope>NUCLEOTIDE SEQUENCE</scope>
    <source>
        <strain evidence="2">Lincoln</strain>
        <tissue evidence="2">Whole body</tissue>
    </source>
</reference>
<keyword evidence="1" id="KW-0472">Membrane</keyword>